<gene>
    <name evidence="1" type="ordered locus">Deipe_4130</name>
</gene>
<protein>
    <submittedName>
        <fullName evidence="1">Transposase</fullName>
    </submittedName>
</protein>
<keyword evidence="2" id="KW-1185">Reference proteome</keyword>
<proteinExistence type="predicted"/>
<geneLocation type="plasmid" evidence="1 2">
    <name>pDEIPE01</name>
</geneLocation>
<dbReference type="EMBL" id="CP003383">
    <property type="protein sequence ID" value="AFZ69497.1"/>
    <property type="molecule type" value="Genomic_DNA"/>
</dbReference>
<keyword evidence="1" id="KW-0614">Plasmid</keyword>
<reference evidence="2" key="1">
    <citation type="submission" date="2012-03" db="EMBL/GenBank/DDBJ databases">
        <title>Complete sequence of plasmid 1 of Deinococcus peraridilitoris DSM 19664.</title>
        <authorList>
            <person name="Lucas S."/>
            <person name="Copeland A."/>
            <person name="Lapidus A."/>
            <person name="Glavina del Rio T."/>
            <person name="Dalin E."/>
            <person name="Tice H."/>
            <person name="Bruce D."/>
            <person name="Goodwin L."/>
            <person name="Pitluck S."/>
            <person name="Peters L."/>
            <person name="Mikhailova N."/>
            <person name="Lu M."/>
            <person name="Kyrpides N."/>
            <person name="Mavromatis K."/>
            <person name="Ivanova N."/>
            <person name="Brettin T."/>
            <person name="Detter J.C."/>
            <person name="Han C."/>
            <person name="Larimer F."/>
            <person name="Land M."/>
            <person name="Hauser L."/>
            <person name="Markowitz V."/>
            <person name="Cheng J.-F."/>
            <person name="Hugenholtz P."/>
            <person name="Woyke T."/>
            <person name="Wu D."/>
            <person name="Pukall R."/>
            <person name="Steenblock K."/>
            <person name="Brambilla E."/>
            <person name="Klenk H.-P."/>
            <person name="Eisen J.A."/>
        </authorList>
    </citation>
    <scope>NUCLEOTIDE SEQUENCE [LARGE SCALE GENOMIC DNA]</scope>
    <source>
        <strain evidence="2">DSM 19664 / LMG 22246 / CIP 109416 / KR-200</strain>
        <plasmid evidence="2">Plasmid pDEIPE01</plasmid>
    </source>
</reference>
<accession>L0A8K3</accession>
<name>L0A8K3_DEIPD</name>
<evidence type="ECO:0000313" key="2">
    <source>
        <dbReference type="Proteomes" id="UP000010467"/>
    </source>
</evidence>
<organism evidence="1 2">
    <name type="scientific">Deinococcus peraridilitoris (strain DSM 19664 / LMG 22246 / CIP 109416 / KR-200)</name>
    <dbReference type="NCBI Taxonomy" id="937777"/>
    <lineage>
        <taxon>Bacteria</taxon>
        <taxon>Thermotogati</taxon>
        <taxon>Deinococcota</taxon>
        <taxon>Deinococci</taxon>
        <taxon>Deinococcales</taxon>
        <taxon>Deinococcaceae</taxon>
        <taxon>Deinococcus</taxon>
    </lineage>
</organism>
<dbReference type="KEGG" id="dpd:Deipe_4130"/>
<evidence type="ECO:0000313" key="1">
    <source>
        <dbReference type="EMBL" id="AFZ69497.1"/>
    </source>
</evidence>
<dbReference type="AlphaFoldDB" id="L0A8K3"/>
<dbReference type="HOGENOM" id="CLU_076276_1_2_0"/>
<sequence length="86" mass="10095">MPFPTCPQCGSSTVRKAGLNRVGRQVYRCTTCQRQFSNAHEHRYVDADTRRLIDKLRRSDLPPAQIARLAQVSEAWLEWYYRTNRP</sequence>
<dbReference type="RefSeq" id="WP_015231398.1">
    <property type="nucleotide sequence ID" value="NC_019789.1"/>
</dbReference>
<dbReference type="Proteomes" id="UP000010467">
    <property type="component" value="Plasmid pDEIPE01"/>
</dbReference>